<evidence type="ECO:0000313" key="2">
    <source>
        <dbReference type="EMBL" id="OYD55868.1"/>
    </source>
</evidence>
<feature type="compositionally biased region" description="Low complexity" evidence="1">
    <location>
        <begin position="69"/>
        <end position="78"/>
    </location>
</feature>
<comment type="caution">
    <text evidence="2">The sequence shown here is derived from an EMBL/GenBank/DDBJ whole genome shotgun (WGS) entry which is preliminary data.</text>
</comment>
<name>A0A235F3P6_9RHOO</name>
<accession>A0A235F3P6</accession>
<evidence type="ECO:0000313" key="3">
    <source>
        <dbReference type="Proteomes" id="UP000215181"/>
    </source>
</evidence>
<reference evidence="2 3" key="1">
    <citation type="submission" date="2017-07" db="EMBL/GenBank/DDBJ databases">
        <title>Thauera sp. KNDSS-Mac4 genome sequence and assembly.</title>
        <authorList>
            <person name="Mayilraj S."/>
        </authorList>
    </citation>
    <scope>NUCLEOTIDE SEQUENCE [LARGE SCALE GENOMIC DNA]</scope>
    <source>
        <strain evidence="2 3">KNDSS-Mac4</strain>
    </source>
</reference>
<protein>
    <submittedName>
        <fullName evidence="2">Uncharacterized protein</fullName>
    </submittedName>
</protein>
<sequence>MLKGALGASTVVTLGYGAPVAAASLNCIAKVDGGYPAGSNQFFLGDQPPDLTPGNWAWRQVPVNMYAPPVVAAPPATGGQPGKGKGRKKDSDEQSAPEAASDAVEGFEVSNLVYSTTPPHDPLVGVEAQTAAGYPKVGWVLVYFDENGEEIGTYPAYTMDGDGFAPASESCLNSINPGAAGNYTYGG</sequence>
<proteinExistence type="predicted"/>
<keyword evidence="3" id="KW-1185">Reference proteome</keyword>
<organism evidence="2 3">
    <name type="scientific">Thauera propionica</name>
    <dbReference type="NCBI Taxonomy" id="2019431"/>
    <lineage>
        <taxon>Bacteria</taxon>
        <taxon>Pseudomonadati</taxon>
        <taxon>Pseudomonadota</taxon>
        <taxon>Betaproteobacteria</taxon>
        <taxon>Rhodocyclales</taxon>
        <taxon>Zoogloeaceae</taxon>
        <taxon>Thauera</taxon>
    </lineage>
</organism>
<evidence type="ECO:0000256" key="1">
    <source>
        <dbReference type="SAM" id="MobiDB-lite"/>
    </source>
</evidence>
<feature type="region of interest" description="Disordered" evidence="1">
    <location>
        <begin position="69"/>
        <end position="103"/>
    </location>
</feature>
<gene>
    <name evidence="2" type="ORF">CGK74_00165</name>
</gene>
<dbReference type="AlphaFoldDB" id="A0A235F3P6"/>
<dbReference type="EMBL" id="NOIH01000001">
    <property type="protein sequence ID" value="OYD55868.1"/>
    <property type="molecule type" value="Genomic_DNA"/>
</dbReference>
<dbReference type="Proteomes" id="UP000215181">
    <property type="component" value="Unassembled WGS sequence"/>
</dbReference>